<sequence>MDLFSLLKETINWSPPLILKRGDYLCEPPRKDQNIYWVKEGLLRIFTVEEEQDYGVRFGYEGDLISVLDSYIKGGPSRFSVQALRKTTLVSCSKEAFESRLKQHPELRDLWMEGLYQLIYDMLEREQDLMIADPRQRLQRVLERSPRLFQEVPHKYIASYLRMSPETLSRLLNS</sequence>
<dbReference type="KEGG" id="chyd:H4K34_10620"/>
<dbReference type="AlphaFoldDB" id="A0A7H0VAT5"/>
<gene>
    <name evidence="2" type="ORF">H4K34_10620</name>
</gene>
<dbReference type="RefSeq" id="WP_210757400.1">
    <property type="nucleotide sequence ID" value="NZ_CP060139.1"/>
</dbReference>
<dbReference type="Pfam" id="PF00027">
    <property type="entry name" value="cNMP_binding"/>
    <property type="match status" value="1"/>
</dbReference>
<dbReference type="EMBL" id="CP060139">
    <property type="protein sequence ID" value="QNR22833.1"/>
    <property type="molecule type" value="Genomic_DNA"/>
</dbReference>
<keyword evidence="3" id="KW-1185">Reference proteome</keyword>
<dbReference type="InterPro" id="IPR018490">
    <property type="entry name" value="cNMP-bd_dom_sf"/>
</dbReference>
<proteinExistence type="predicted"/>
<dbReference type="PROSITE" id="PS50042">
    <property type="entry name" value="CNMP_BINDING_3"/>
    <property type="match status" value="1"/>
</dbReference>
<evidence type="ECO:0000313" key="3">
    <source>
        <dbReference type="Proteomes" id="UP000516305"/>
    </source>
</evidence>
<accession>A0A7H0VAT5</accession>
<dbReference type="InterPro" id="IPR014710">
    <property type="entry name" value="RmlC-like_jellyroll"/>
</dbReference>
<organism evidence="2 3">
    <name type="scientific">Croceimicrobium hydrocarbonivorans</name>
    <dbReference type="NCBI Taxonomy" id="2761580"/>
    <lineage>
        <taxon>Bacteria</taxon>
        <taxon>Pseudomonadati</taxon>
        <taxon>Bacteroidota</taxon>
        <taxon>Flavobacteriia</taxon>
        <taxon>Flavobacteriales</taxon>
        <taxon>Owenweeksiaceae</taxon>
        <taxon>Croceimicrobium</taxon>
    </lineage>
</organism>
<evidence type="ECO:0000259" key="1">
    <source>
        <dbReference type="PROSITE" id="PS50042"/>
    </source>
</evidence>
<reference evidence="2 3" key="1">
    <citation type="submission" date="2020-08" db="EMBL/GenBank/DDBJ databases">
        <title>Croceimicrobium hydrocarbonivorans gen. nov., sp. nov., a novel marine bacterium isolated from a bacterial consortium that degrades polyethylene terephthalate.</title>
        <authorList>
            <person name="Liu R."/>
        </authorList>
    </citation>
    <scope>NUCLEOTIDE SEQUENCE [LARGE SCALE GENOMIC DNA]</scope>
    <source>
        <strain evidence="2 3">A20-9</strain>
    </source>
</reference>
<dbReference type="Proteomes" id="UP000516305">
    <property type="component" value="Chromosome"/>
</dbReference>
<dbReference type="InterPro" id="IPR000595">
    <property type="entry name" value="cNMP-bd_dom"/>
</dbReference>
<feature type="domain" description="Cyclic nucleotide-binding" evidence="1">
    <location>
        <begin position="1"/>
        <end position="118"/>
    </location>
</feature>
<dbReference type="Gene3D" id="2.60.120.10">
    <property type="entry name" value="Jelly Rolls"/>
    <property type="match status" value="1"/>
</dbReference>
<name>A0A7H0VAT5_9FLAO</name>
<dbReference type="SUPFAM" id="SSF51206">
    <property type="entry name" value="cAMP-binding domain-like"/>
    <property type="match status" value="1"/>
</dbReference>
<protein>
    <submittedName>
        <fullName evidence="2">Crp/Fnr family transcriptional regulator</fullName>
    </submittedName>
</protein>
<evidence type="ECO:0000313" key="2">
    <source>
        <dbReference type="EMBL" id="QNR22833.1"/>
    </source>
</evidence>